<name>A0A3Q3IHQ0_MONAL</name>
<dbReference type="InterPro" id="IPR050672">
    <property type="entry name" value="FBXO45-Fsn/SPSB_families"/>
</dbReference>
<dbReference type="GO" id="GO:0043161">
    <property type="term" value="P:proteasome-mediated ubiquitin-dependent protein catabolic process"/>
    <property type="evidence" value="ECO:0007669"/>
    <property type="project" value="TreeGrafter"/>
</dbReference>
<dbReference type="SUPFAM" id="SSF49899">
    <property type="entry name" value="Concanavalin A-like lectins/glucanases"/>
    <property type="match status" value="1"/>
</dbReference>
<dbReference type="AlphaFoldDB" id="A0A3Q3IHQ0"/>
<dbReference type="GO" id="GO:0019005">
    <property type="term" value="C:SCF ubiquitin ligase complex"/>
    <property type="evidence" value="ECO:0007669"/>
    <property type="project" value="TreeGrafter"/>
</dbReference>
<dbReference type="Proteomes" id="UP000261600">
    <property type="component" value="Unplaced"/>
</dbReference>
<sequence>NAPPLCACALGNNEPLVPCSPHFLLSACEQEVTRSQVELSSDGVRGKIGVKTRLHVWEVLCNLDHRGSDATSGYDVLVGRDLQSWGWKLKTNQLWHGGRKSSTSTHGTLGFVVDGSFLGVPFKDHPRGVELFPVVSSVRGELIGSLSFSGDSPALMALCQLSIHQFLGQQRKNQWTKCLYPLFSSTIYFLVVHVHTHKDSVGMPWSL</sequence>
<dbReference type="PANTHER" id="PTHR12245">
    <property type="entry name" value="SPRY DOMAIN CONTAINING SOCS BOX PROTEIN"/>
    <property type="match status" value="1"/>
</dbReference>
<proteinExistence type="predicted"/>
<evidence type="ECO:0000313" key="2">
    <source>
        <dbReference type="Proteomes" id="UP000261600"/>
    </source>
</evidence>
<accession>A0A3Q3IHQ0</accession>
<dbReference type="InterPro" id="IPR013320">
    <property type="entry name" value="ConA-like_dom_sf"/>
</dbReference>
<dbReference type="PANTHER" id="PTHR12245:SF15">
    <property type="entry name" value="SPRY DOMAIN-CONTAINING SOCS BOX PROTEIN 2-LIKE ISOFORM X1"/>
    <property type="match status" value="1"/>
</dbReference>
<reference evidence="1" key="1">
    <citation type="submission" date="2025-08" db="UniProtKB">
        <authorList>
            <consortium name="Ensembl"/>
        </authorList>
    </citation>
    <scope>IDENTIFICATION</scope>
</reference>
<dbReference type="STRING" id="43700.ENSMALP00000002829"/>
<dbReference type="Gene3D" id="2.60.120.920">
    <property type="match status" value="1"/>
</dbReference>
<evidence type="ECO:0000313" key="1">
    <source>
        <dbReference type="Ensembl" id="ENSMALP00000002829.1"/>
    </source>
</evidence>
<organism evidence="1 2">
    <name type="scientific">Monopterus albus</name>
    <name type="common">Swamp eel</name>
    <dbReference type="NCBI Taxonomy" id="43700"/>
    <lineage>
        <taxon>Eukaryota</taxon>
        <taxon>Metazoa</taxon>
        <taxon>Chordata</taxon>
        <taxon>Craniata</taxon>
        <taxon>Vertebrata</taxon>
        <taxon>Euteleostomi</taxon>
        <taxon>Actinopterygii</taxon>
        <taxon>Neopterygii</taxon>
        <taxon>Teleostei</taxon>
        <taxon>Neoteleostei</taxon>
        <taxon>Acanthomorphata</taxon>
        <taxon>Anabantaria</taxon>
        <taxon>Synbranchiformes</taxon>
        <taxon>Synbranchidae</taxon>
        <taxon>Monopterus</taxon>
    </lineage>
</organism>
<dbReference type="InterPro" id="IPR043136">
    <property type="entry name" value="B30.2/SPRY_sf"/>
</dbReference>
<protein>
    <submittedName>
        <fullName evidence="1">Uncharacterized protein</fullName>
    </submittedName>
</protein>
<keyword evidence="2" id="KW-1185">Reference proteome</keyword>
<dbReference type="Ensembl" id="ENSMALT00000002908.1">
    <property type="protein sequence ID" value="ENSMALP00000002829.1"/>
    <property type="gene ID" value="ENSMALG00000002102.1"/>
</dbReference>
<reference evidence="1" key="2">
    <citation type="submission" date="2025-09" db="UniProtKB">
        <authorList>
            <consortium name="Ensembl"/>
        </authorList>
    </citation>
    <scope>IDENTIFICATION</scope>
</reference>